<feature type="compositionally biased region" description="Basic and acidic residues" evidence="1">
    <location>
        <begin position="13"/>
        <end position="23"/>
    </location>
</feature>
<dbReference type="OrthoDB" id="10534671at2759"/>
<dbReference type="EMBL" id="KN833892">
    <property type="protein sequence ID" value="KIK15405.1"/>
    <property type="molecule type" value="Genomic_DNA"/>
</dbReference>
<organism evidence="2 3">
    <name type="scientific">Pisolithus microcarpus 441</name>
    <dbReference type="NCBI Taxonomy" id="765257"/>
    <lineage>
        <taxon>Eukaryota</taxon>
        <taxon>Fungi</taxon>
        <taxon>Dikarya</taxon>
        <taxon>Basidiomycota</taxon>
        <taxon>Agaricomycotina</taxon>
        <taxon>Agaricomycetes</taxon>
        <taxon>Agaricomycetidae</taxon>
        <taxon>Boletales</taxon>
        <taxon>Sclerodermatineae</taxon>
        <taxon>Pisolithaceae</taxon>
        <taxon>Pisolithus</taxon>
    </lineage>
</organism>
<evidence type="ECO:0000313" key="3">
    <source>
        <dbReference type="Proteomes" id="UP000054018"/>
    </source>
</evidence>
<reference evidence="2 3" key="1">
    <citation type="submission" date="2014-04" db="EMBL/GenBank/DDBJ databases">
        <authorList>
            <consortium name="DOE Joint Genome Institute"/>
            <person name="Kuo A."/>
            <person name="Kohler A."/>
            <person name="Costa M.D."/>
            <person name="Nagy L.G."/>
            <person name="Floudas D."/>
            <person name="Copeland A."/>
            <person name="Barry K.W."/>
            <person name="Cichocki N."/>
            <person name="Veneault-Fourrey C."/>
            <person name="LaButti K."/>
            <person name="Lindquist E.A."/>
            <person name="Lipzen A."/>
            <person name="Lundell T."/>
            <person name="Morin E."/>
            <person name="Murat C."/>
            <person name="Sun H."/>
            <person name="Tunlid A."/>
            <person name="Henrissat B."/>
            <person name="Grigoriev I.V."/>
            <person name="Hibbett D.S."/>
            <person name="Martin F."/>
            <person name="Nordberg H.P."/>
            <person name="Cantor M.N."/>
            <person name="Hua S.X."/>
        </authorList>
    </citation>
    <scope>NUCLEOTIDE SEQUENCE [LARGE SCALE GENOMIC DNA]</scope>
    <source>
        <strain evidence="2 3">441</strain>
    </source>
</reference>
<dbReference type="HOGENOM" id="CLU_2347521_0_0_1"/>
<dbReference type="Proteomes" id="UP000054018">
    <property type="component" value="Unassembled WGS sequence"/>
</dbReference>
<gene>
    <name evidence="2" type="ORF">PISMIDRAFT_687322</name>
</gene>
<dbReference type="AlphaFoldDB" id="A0A0C9XSW6"/>
<sequence>MSGQRQAVASTVKDCRTSRRMSDPSENAGYKWQVYAPRGGVDGGGVSIKSEGLARPSGFTSCAVTNNRTRMCGGCDRAGRNAEGMPPRGERQTETDR</sequence>
<evidence type="ECO:0000313" key="2">
    <source>
        <dbReference type="EMBL" id="KIK15405.1"/>
    </source>
</evidence>
<reference evidence="3" key="2">
    <citation type="submission" date="2015-01" db="EMBL/GenBank/DDBJ databases">
        <title>Evolutionary Origins and Diversification of the Mycorrhizal Mutualists.</title>
        <authorList>
            <consortium name="DOE Joint Genome Institute"/>
            <consortium name="Mycorrhizal Genomics Consortium"/>
            <person name="Kohler A."/>
            <person name="Kuo A."/>
            <person name="Nagy L.G."/>
            <person name="Floudas D."/>
            <person name="Copeland A."/>
            <person name="Barry K.W."/>
            <person name="Cichocki N."/>
            <person name="Veneault-Fourrey C."/>
            <person name="LaButti K."/>
            <person name="Lindquist E.A."/>
            <person name="Lipzen A."/>
            <person name="Lundell T."/>
            <person name="Morin E."/>
            <person name="Murat C."/>
            <person name="Riley R."/>
            <person name="Ohm R."/>
            <person name="Sun H."/>
            <person name="Tunlid A."/>
            <person name="Henrissat B."/>
            <person name="Grigoriev I.V."/>
            <person name="Hibbett D.S."/>
            <person name="Martin F."/>
        </authorList>
    </citation>
    <scope>NUCLEOTIDE SEQUENCE [LARGE SCALE GENOMIC DNA]</scope>
    <source>
        <strain evidence="3">441</strain>
    </source>
</reference>
<evidence type="ECO:0000256" key="1">
    <source>
        <dbReference type="SAM" id="MobiDB-lite"/>
    </source>
</evidence>
<feature type="region of interest" description="Disordered" evidence="1">
    <location>
        <begin position="76"/>
        <end position="97"/>
    </location>
</feature>
<name>A0A0C9XSW6_9AGAM</name>
<keyword evidence="3" id="KW-1185">Reference proteome</keyword>
<feature type="compositionally biased region" description="Basic and acidic residues" evidence="1">
    <location>
        <begin position="88"/>
        <end position="97"/>
    </location>
</feature>
<protein>
    <submittedName>
        <fullName evidence="2">Uncharacterized protein</fullName>
    </submittedName>
</protein>
<feature type="region of interest" description="Disordered" evidence="1">
    <location>
        <begin position="1"/>
        <end position="27"/>
    </location>
</feature>
<accession>A0A0C9XSW6</accession>
<proteinExistence type="predicted"/>